<keyword evidence="2" id="KW-1185">Reference proteome</keyword>
<protein>
    <submittedName>
        <fullName evidence="1">Uncharacterized protein</fullName>
    </submittedName>
</protein>
<gene>
    <name evidence="1" type="ORF">GBF38_001625</name>
</gene>
<dbReference type="Proteomes" id="UP000805704">
    <property type="component" value="Chromosome 22"/>
</dbReference>
<organism evidence="1 2">
    <name type="scientific">Nibea albiflora</name>
    <name type="common">Yellow drum</name>
    <name type="synonym">Corvina albiflora</name>
    <dbReference type="NCBI Taxonomy" id="240163"/>
    <lineage>
        <taxon>Eukaryota</taxon>
        <taxon>Metazoa</taxon>
        <taxon>Chordata</taxon>
        <taxon>Craniata</taxon>
        <taxon>Vertebrata</taxon>
        <taxon>Euteleostomi</taxon>
        <taxon>Actinopterygii</taxon>
        <taxon>Neopterygii</taxon>
        <taxon>Teleostei</taxon>
        <taxon>Neoteleostei</taxon>
        <taxon>Acanthomorphata</taxon>
        <taxon>Eupercaria</taxon>
        <taxon>Sciaenidae</taxon>
        <taxon>Nibea</taxon>
    </lineage>
</organism>
<dbReference type="EMBL" id="CM024810">
    <property type="protein sequence ID" value="KAG8005678.1"/>
    <property type="molecule type" value="Genomic_DNA"/>
</dbReference>
<sequence length="76" mass="8553">MVALRVEAYVHRSRSEGPLKLIIGLSQLRFLREEMEKKKKKRSRLEGGEDPAFGVHPALTGLPTAGKPLPTDKEMR</sequence>
<comment type="caution">
    <text evidence="1">The sequence shown here is derived from an EMBL/GenBank/DDBJ whole genome shotgun (WGS) entry which is preliminary data.</text>
</comment>
<reference evidence="1" key="1">
    <citation type="submission" date="2020-04" db="EMBL/GenBank/DDBJ databases">
        <title>A chromosome-scale assembly and high-density genetic map of the yellow drum (Nibea albiflora) genome.</title>
        <authorList>
            <person name="Xu D."/>
            <person name="Zhang W."/>
            <person name="Chen R."/>
            <person name="Tan P."/>
            <person name="Wang L."/>
            <person name="Song H."/>
            <person name="Tian L."/>
            <person name="Zhu Q."/>
            <person name="Wang B."/>
        </authorList>
    </citation>
    <scope>NUCLEOTIDE SEQUENCE</scope>
    <source>
        <strain evidence="1">ZJHYS-2018</strain>
    </source>
</reference>
<proteinExistence type="predicted"/>
<evidence type="ECO:0000313" key="1">
    <source>
        <dbReference type="EMBL" id="KAG8005678.1"/>
    </source>
</evidence>
<accession>A0ACB7ETX5</accession>
<evidence type="ECO:0000313" key="2">
    <source>
        <dbReference type="Proteomes" id="UP000805704"/>
    </source>
</evidence>
<name>A0ACB7ETX5_NIBAL</name>